<comment type="caution">
    <text evidence="3">The sequence shown here is derived from an EMBL/GenBank/DDBJ whole genome shotgun (WGS) entry which is preliminary data.</text>
</comment>
<dbReference type="Proteomes" id="UP001551176">
    <property type="component" value="Unassembled WGS sequence"/>
</dbReference>
<keyword evidence="2" id="KW-1133">Transmembrane helix</keyword>
<gene>
    <name evidence="3" type="ORF">ABZ921_22795</name>
</gene>
<feature type="transmembrane region" description="Helical" evidence="2">
    <location>
        <begin position="40"/>
        <end position="59"/>
    </location>
</feature>
<proteinExistence type="predicted"/>
<accession>A0ABV3BR22</accession>
<organism evidence="3 4">
    <name type="scientific">Streptomyces atriruber</name>
    <dbReference type="NCBI Taxonomy" id="545121"/>
    <lineage>
        <taxon>Bacteria</taxon>
        <taxon>Bacillati</taxon>
        <taxon>Actinomycetota</taxon>
        <taxon>Actinomycetes</taxon>
        <taxon>Kitasatosporales</taxon>
        <taxon>Streptomycetaceae</taxon>
        <taxon>Streptomyces</taxon>
    </lineage>
</organism>
<dbReference type="GO" id="GO:0016301">
    <property type="term" value="F:kinase activity"/>
    <property type="evidence" value="ECO:0007669"/>
    <property type="project" value="UniProtKB-KW"/>
</dbReference>
<name>A0ABV3BR22_9ACTN</name>
<feature type="compositionally biased region" description="Basic and acidic residues" evidence="1">
    <location>
        <begin position="11"/>
        <end position="31"/>
    </location>
</feature>
<dbReference type="RefSeq" id="WP_359352007.1">
    <property type="nucleotide sequence ID" value="NZ_JBEYXV010000011.1"/>
</dbReference>
<evidence type="ECO:0000313" key="3">
    <source>
        <dbReference type="EMBL" id="MEU6823474.1"/>
    </source>
</evidence>
<keyword evidence="4" id="KW-1185">Reference proteome</keyword>
<evidence type="ECO:0000256" key="2">
    <source>
        <dbReference type="SAM" id="Phobius"/>
    </source>
</evidence>
<keyword evidence="2" id="KW-0472">Membrane</keyword>
<keyword evidence="2" id="KW-0812">Transmembrane</keyword>
<protein>
    <submittedName>
        <fullName evidence="3">Sugar kinase</fullName>
    </submittedName>
</protein>
<feature type="region of interest" description="Disordered" evidence="1">
    <location>
        <begin position="1"/>
        <end position="31"/>
    </location>
</feature>
<dbReference type="EMBL" id="JBEYXV010000011">
    <property type="protein sequence ID" value="MEU6823474.1"/>
    <property type="molecule type" value="Genomic_DNA"/>
</dbReference>
<evidence type="ECO:0000313" key="4">
    <source>
        <dbReference type="Proteomes" id="UP001551176"/>
    </source>
</evidence>
<keyword evidence="3" id="KW-0418">Kinase</keyword>
<reference evidence="3 4" key="1">
    <citation type="submission" date="2024-06" db="EMBL/GenBank/DDBJ databases">
        <title>The Natural Products Discovery Center: Release of the First 8490 Sequenced Strains for Exploring Actinobacteria Biosynthetic Diversity.</title>
        <authorList>
            <person name="Kalkreuter E."/>
            <person name="Kautsar S.A."/>
            <person name="Yang D."/>
            <person name="Bader C.D."/>
            <person name="Teijaro C.N."/>
            <person name="Fluegel L."/>
            <person name="Davis C.M."/>
            <person name="Simpson J.R."/>
            <person name="Lauterbach L."/>
            <person name="Steele A.D."/>
            <person name="Gui C."/>
            <person name="Meng S."/>
            <person name="Li G."/>
            <person name="Viehrig K."/>
            <person name="Ye F."/>
            <person name="Su P."/>
            <person name="Kiefer A.F."/>
            <person name="Nichols A."/>
            <person name="Cepeda A.J."/>
            <person name="Yan W."/>
            <person name="Fan B."/>
            <person name="Jiang Y."/>
            <person name="Adhikari A."/>
            <person name="Zheng C.-J."/>
            <person name="Schuster L."/>
            <person name="Cowan T.M."/>
            <person name="Smanski M.J."/>
            <person name="Chevrette M.G."/>
            <person name="De Carvalho L.P.S."/>
            <person name="Shen B."/>
        </authorList>
    </citation>
    <scope>NUCLEOTIDE SEQUENCE [LARGE SCALE GENOMIC DNA]</scope>
    <source>
        <strain evidence="3 4">NPDC046838</strain>
    </source>
</reference>
<sequence length="203" mass="22902">MTVPRQPSSPDHPDASEPSDREGGKARKTEDRSHMIRRRWLTAIIIVLLIGVPAGYLVISANQSRNSGRDKEDKYSATGLTAGWPSKVQRRLYDVPIQPYSEEVAYYETNNWRTSRLYAQFLTSNAGLQRFLKQIGTDEGALKADDITISKRDRKVVGWEFTGPGPWYGLTHEQKDPAPTLDVVVDRSNTRHPMIYVVSTTTP</sequence>
<evidence type="ECO:0000256" key="1">
    <source>
        <dbReference type="SAM" id="MobiDB-lite"/>
    </source>
</evidence>
<keyword evidence="3" id="KW-0808">Transferase</keyword>